<dbReference type="Proteomes" id="UP000201917">
    <property type="component" value="Segment"/>
</dbReference>
<accession>A0A097P903</accession>
<name>A0A097P903_9ABAC</name>
<evidence type="ECO:0000313" key="1">
    <source>
        <dbReference type="EMBL" id="AIU41279.1"/>
    </source>
</evidence>
<protein>
    <submittedName>
        <fullName evidence="1">Orf40</fullName>
    </submittedName>
</protein>
<proteinExistence type="predicted"/>
<dbReference type="EMBL" id="KJ676450">
    <property type="protein sequence ID" value="AIU41279.1"/>
    <property type="molecule type" value="Genomic_DNA"/>
</dbReference>
<dbReference type="RefSeq" id="YP_009186731.1">
    <property type="nucleotide sequence ID" value="NC_028636.1"/>
</dbReference>
<dbReference type="KEGG" id="vg:26382495"/>
<reference evidence="1 2" key="1">
    <citation type="journal article" date="2014" name="PLoS ONE">
        <title>Genomic Sequencing and Analysis of Sucra jujuba Nucleopolyhedrovirus.</title>
        <authorList>
            <person name="Liu X."/>
            <person name="Yin F."/>
            <person name="Zhu Z."/>
            <person name="Hou D."/>
            <person name="Wang J."/>
            <person name="Zhang L."/>
            <person name="Wang M."/>
            <person name="Wang H."/>
            <person name="Hu Z."/>
            <person name="Deng F."/>
        </authorList>
    </citation>
    <scope>NUCLEOTIDE SEQUENCE [LARGE SCALE GENOMIC DNA]</scope>
    <source>
        <strain evidence="1">473</strain>
    </source>
</reference>
<keyword evidence="2" id="KW-1185">Reference proteome</keyword>
<organism evidence="1 2">
    <name type="scientific">Sucra jujuba nucleopolyhedrovirus</name>
    <dbReference type="NCBI Taxonomy" id="1563660"/>
    <lineage>
        <taxon>Viruses</taxon>
        <taxon>Viruses incertae sedis</taxon>
        <taxon>Naldaviricetes</taxon>
        <taxon>Lefavirales</taxon>
        <taxon>Baculoviridae</taxon>
        <taxon>Alphabaculovirus</taxon>
        <taxon>Alphabaculovirus sujujubae</taxon>
    </lineage>
</organism>
<evidence type="ECO:0000313" key="2">
    <source>
        <dbReference type="Proteomes" id="UP000201917"/>
    </source>
</evidence>
<sequence>MSNTGSFMAQKADTRDALYEKKIIILSYDEYVKLERNDNTENVFFKSQSLMSNKLLSAHTTFNTAKLSDLKGYTILVY</sequence>
<dbReference type="GeneID" id="26382495"/>